<evidence type="ECO:0000313" key="8">
    <source>
        <dbReference type="Proteomes" id="UP000286595"/>
    </source>
</evidence>
<keyword evidence="4" id="KW-0288">FMN</keyword>
<dbReference type="GO" id="GO:0016491">
    <property type="term" value="F:oxidoreductase activity"/>
    <property type="evidence" value="ECO:0007669"/>
    <property type="project" value="UniProtKB-KW"/>
</dbReference>
<comment type="cofactor">
    <cofactor evidence="1">
        <name>FMN</name>
        <dbReference type="ChEBI" id="CHEBI:58210"/>
    </cofactor>
</comment>
<reference evidence="7 8" key="1">
    <citation type="submission" date="2018-08" db="EMBL/GenBank/DDBJ databases">
        <title>A genome reference for cultivated species of the human gut microbiota.</title>
        <authorList>
            <person name="Zou Y."/>
            <person name="Xue W."/>
            <person name="Luo G."/>
        </authorList>
    </citation>
    <scope>NUCLEOTIDE SEQUENCE [LARGE SCALE GENOMIC DNA]</scope>
    <source>
        <strain evidence="7 8">AM22-12LB</strain>
    </source>
</reference>
<evidence type="ECO:0000256" key="5">
    <source>
        <dbReference type="ARBA" id="ARBA00023002"/>
    </source>
</evidence>
<comment type="similarity">
    <text evidence="2">Belongs to the nitroreductase family.</text>
</comment>
<evidence type="ECO:0000313" key="7">
    <source>
        <dbReference type="EMBL" id="RHG60874.1"/>
    </source>
</evidence>
<feature type="domain" description="Nitroreductase" evidence="6">
    <location>
        <begin position="160"/>
        <end position="304"/>
    </location>
</feature>
<dbReference type="Gene3D" id="3.40.109.10">
    <property type="entry name" value="NADH Oxidase"/>
    <property type="match status" value="1"/>
</dbReference>
<dbReference type="EMBL" id="QRIM01000006">
    <property type="protein sequence ID" value="RHG60874.1"/>
    <property type="molecule type" value="Genomic_DNA"/>
</dbReference>
<dbReference type="Pfam" id="PF00881">
    <property type="entry name" value="Nitroreductase"/>
    <property type="match status" value="1"/>
</dbReference>
<comment type="caution">
    <text evidence="7">The sequence shown here is derived from an EMBL/GenBank/DDBJ whole genome shotgun (WGS) entry which is preliminary data.</text>
</comment>
<organism evidence="7 8">
    <name type="scientific">Coprococcus comes</name>
    <dbReference type="NCBI Taxonomy" id="410072"/>
    <lineage>
        <taxon>Bacteria</taxon>
        <taxon>Bacillati</taxon>
        <taxon>Bacillota</taxon>
        <taxon>Clostridia</taxon>
        <taxon>Lachnospirales</taxon>
        <taxon>Lachnospiraceae</taxon>
        <taxon>Coprococcus</taxon>
    </lineage>
</organism>
<keyword evidence="3" id="KW-0285">Flavoprotein</keyword>
<proteinExistence type="inferred from homology"/>
<name>A0A3R6HBL8_9FIRM</name>
<evidence type="ECO:0000259" key="6">
    <source>
        <dbReference type="Pfam" id="PF00881"/>
    </source>
</evidence>
<dbReference type="PANTHER" id="PTHR43673">
    <property type="entry name" value="NAD(P)H NITROREDUCTASE YDGI-RELATED"/>
    <property type="match status" value="1"/>
</dbReference>
<dbReference type="InterPro" id="IPR029479">
    <property type="entry name" value="Nitroreductase"/>
</dbReference>
<dbReference type="InterPro" id="IPR000415">
    <property type="entry name" value="Nitroreductase-like"/>
</dbReference>
<evidence type="ECO:0000256" key="2">
    <source>
        <dbReference type="ARBA" id="ARBA00007118"/>
    </source>
</evidence>
<dbReference type="CDD" id="cd02062">
    <property type="entry name" value="Nitro_FMN_reductase"/>
    <property type="match status" value="1"/>
</dbReference>
<evidence type="ECO:0000256" key="1">
    <source>
        <dbReference type="ARBA" id="ARBA00001917"/>
    </source>
</evidence>
<dbReference type="PANTHER" id="PTHR43673:SF2">
    <property type="entry name" value="NITROREDUCTASE"/>
    <property type="match status" value="1"/>
</dbReference>
<dbReference type="RefSeq" id="WP_118217753.1">
    <property type="nucleotide sequence ID" value="NZ_QRIM01000006.1"/>
</dbReference>
<protein>
    <recommendedName>
        <fullName evidence="6">Nitroreductase domain-containing protein</fullName>
    </recommendedName>
</protein>
<accession>A0A3R6HBL8</accession>
<dbReference type="Proteomes" id="UP000286595">
    <property type="component" value="Unassembled WGS sequence"/>
</dbReference>
<evidence type="ECO:0000256" key="4">
    <source>
        <dbReference type="ARBA" id="ARBA00022643"/>
    </source>
</evidence>
<dbReference type="AlphaFoldDB" id="A0A3R6HBL8"/>
<sequence length="326" mass="37935">MPELKKKIKFIIDRFSMIYEFWRDYCNYRRWNYNNPKVVTRAAQESKILRQTHMIEKGMSLSEPRKGFGQQKIAVLFEMMDQYLKMGYPSDGMPFQDAIIVLNAYVDMQKGLGYENAAMVEKLKTYDTYRIDGLTAGIKYDTRANLMSNIDKPFPEFFYSRHSMRQFESKSLIIEDVEKAIKIAQKAPTACNRQASKVYLYKDKATNDALGELIAGNTGFQQEVPNYLVVTADVSAFYDTFERNQVYVEAGLFSMALVEALHYYGIGSCILQNGEYYKKNKKFKEICKNIPENERIILFVATGYYKNEFSYAMSLRKNVEDVFIVK</sequence>
<dbReference type="SUPFAM" id="SSF55469">
    <property type="entry name" value="FMN-dependent nitroreductase-like"/>
    <property type="match status" value="1"/>
</dbReference>
<evidence type="ECO:0000256" key="3">
    <source>
        <dbReference type="ARBA" id="ARBA00022630"/>
    </source>
</evidence>
<gene>
    <name evidence="7" type="ORF">DW252_06835</name>
</gene>
<keyword evidence="5" id="KW-0560">Oxidoreductase</keyword>